<evidence type="ECO:0000313" key="1">
    <source>
        <dbReference type="EMBL" id="RGD57014.1"/>
    </source>
</evidence>
<comment type="caution">
    <text evidence="1">The sequence shown here is derived from an EMBL/GenBank/DDBJ whole genome shotgun (WGS) entry which is preliminary data.</text>
</comment>
<proteinExistence type="predicted"/>
<accession>A0A372ZN71</accession>
<keyword evidence="2" id="KW-1185">Reference proteome</keyword>
<organism evidence="1 2">
    <name type="scientific">Kitasatospora xanthocidica</name>
    <dbReference type="NCBI Taxonomy" id="83382"/>
    <lineage>
        <taxon>Bacteria</taxon>
        <taxon>Bacillati</taxon>
        <taxon>Actinomycetota</taxon>
        <taxon>Actinomycetes</taxon>
        <taxon>Kitasatosporales</taxon>
        <taxon>Streptomycetaceae</taxon>
        <taxon>Kitasatospora</taxon>
    </lineage>
</organism>
<dbReference type="RefSeq" id="WP_117485715.1">
    <property type="nucleotide sequence ID" value="NZ_QVIG01000001.1"/>
</dbReference>
<protein>
    <submittedName>
        <fullName evidence="1">Uncharacterized protein</fullName>
    </submittedName>
</protein>
<gene>
    <name evidence="1" type="ORF">DR950_03695</name>
</gene>
<dbReference type="AlphaFoldDB" id="A0A372ZN71"/>
<reference evidence="1 2" key="1">
    <citation type="submission" date="2018-08" db="EMBL/GenBank/DDBJ databases">
        <title>Diversity &amp; Physiological Properties of Lignin-Decomposing Actinobacteria from Soil.</title>
        <authorList>
            <person name="Roh S.G."/>
            <person name="Kim S.B."/>
        </authorList>
    </citation>
    <scope>NUCLEOTIDE SEQUENCE [LARGE SCALE GENOMIC DNA]</scope>
    <source>
        <strain evidence="1 2">MMS17-GH009</strain>
    </source>
</reference>
<dbReference type="EMBL" id="QVIG01000001">
    <property type="protein sequence ID" value="RGD57014.1"/>
    <property type="molecule type" value="Genomic_DNA"/>
</dbReference>
<dbReference type="Proteomes" id="UP000263377">
    <property type="component" value="Unassembled WGS sequence"/>
</dbReference>
<sequence length="161" mass="17576">MSLPHSVGSVDDQLSVLDSLLAAPFPERADTRTEHGWGGPGHQLAVLRASRDFWDDPGPETVTEAEDELEADLTALTAVLTDRWGAPDTIDLWSHLGYDQPDFADTDGPEPLVSLASLVFHLPVWRVPSTGRWVGLIIGQADREFPLELLVAIGEESCLPR</sequence>
<name>A0A372ZN71_9ACTN</name>
<evidence type="ECO:0000313" key="2">
    <source>
        <dbReference type="Proteomes" id="UP000263377"/>
    </source>
</evidence>